<feature type="transmembrane region" description="Helical" evidence="2">
    <location>
        <begin position="59"/>
        <end position="79"/>
    </location>
</feature>
<evidence type="ECO:0000313" key="4">
    <source>
        <dbReference type="EMBL" id="CAH1246718.1"/>
    </source>
</evidence>
<dbReference type="Pfam" id="PF11669">
    <property type="entry name" value="WBP-1"/>
    <property type="match status" value="1"/>
</dbReference>
<dbReference type="InterPro" id="IPR021684">
    <property type="entry name" value="WBP1-like"/>
</dbReference>
<accession>A0A8J9Z2Z1</accession>
<evidence type="ECO:0000256" key="1">
    <source>
        <dbReference type="SAM" id="MobiDB-lite"/>
    </source>
</evidence>
<sequence>MAGYGLLIASLFAGATLVVADDYCYWNGFSKTCYGDFAYCCGANDFSCCNTGYYVYSAWWFWMIWVLLFIFFTACGYAIRRRRLAARTIIIQGTRVPPPEAYVTPGTVYGATYGTQPPQYGTQPPQYGAAGPPPYQAERNNNNNNKEEINLLWANLTHEASLS</sequence>
<keyword evidence="2" id="KW-0812">Transmembrane</keyword>
<reference evidence="4" key="1">
    <citation type="submission" date="2022-01" db="EMBL/GenBank/DDBJ databases">
        <authorList>
            <person name="Braso-Vives M."/>
        </authorList>
    </citation>
    <scope>NUCLEOTIDE SEQUENCE</scope>
</reference>
<organism evidence="4 5">
    <name type="scientific">Branchiostoma lanceolatum</name>
    <name type="common">Common lancelet</name>
    <name type="synonym">Amphioxus lanceolatum</name>
    <dbReference type="NCBI Taxonomy" id="7740"/>
    <lineage>
        <taxon>Eukaryota</taxon>
        <taxon>Metazoa</taxon>
        <taxon>Chordata</taxon>
        <taxon>Cephalochordata</taxon>
        <taxon>Leptocardii</taxon>
        <taxon>Amphioxiformes</taxon>
        <taxon>Branchiostomatidae</taxon>
        <taxon>Branchiostoma</taxon>
    </lineage>
</organism>
<dbReference type="AlphaFoldDB" id="A0A8J9Z2Z1"/>
<gene>
    <name evidence="4" type="primary">Hypp7773</name>
    <name evidence="4" type="ORF">BLAG_LOCUS8649</name>
</gene>
<keyword evidence="3" id="KW-0732">Signal</keyword>
<evidence type="ECO:0000313" key="5">
    <source>
        <dbReference type="Proteomes" id="UP000838412"/>
    </source>
</evidence>
<feature type="region of interest" description="Disordered" evidence="1">
    <location>
        <begin position="122"/>
        <end position="141"/>
    </location>
</feature>
<keyword evidence="2" id="KW-0472">Membrane</keyword>
<dbReference type="OrthoDB" id="10032658at2759"/>
<protein>
    <submittedName>
        <fullName evidence="4">Hypp7773 protein</fullName>
    </submittedName>
</protein>
<feature type="chain" id="PRO_5035418694" evidence="3">
    <location>
        <begin position="21"/>
        <end position="163"/>
    </location>
</feature>
<name>A0A8J9Z2Z1_BRALA</name>
<keyword evidence="5" id="KW-1185">Reference proteome</keyword>
<dbReference type="Proteomes" id="UP000838412">
    <property type="component" value="Chromosome 15"/>
</dbReference>
<evidence type="ECO:0000256" key="2">
    <source>
        <dbReference type="SAM" id="Phobius"/>
    </source>
</evidence>
<proteinExistence type="predicted"/>
<keyword evidence="2" id="KW-1133">Transmembrane helix</keyword>
<evidence type="ECO:0000256" key="3">
    <source>
        <dbReference type="SAM" id="SignalP"/>
    </source>
</evidence>
<dbReference type="EMBL" id="OV696700">
    <property type="protein sequence ID" value="CAH1246718.1"/>
    <property type="molecule type" value="Genomic_DNA"/>
</dbReference>
<feature type="signal peptide" evidence="3">
    <location>
        <begin position="1"/>
        <end position="20"/>
    </location>
</feature>